<reference evidence="13 14" key="1">
    <citation type="submission" date="2019-09" db="EMBL/GenBank/DDBJ databases">
        <authorList>
            <person name="Brejova B."/>
        </authorList>
    </citation>
    <scope>NUCLEOTIDE SEQUENCE [LARGE SCALE GENOMIC DNA]</scope>
</reference>
<keyword evidence="9 12" id="KW-0472">Membrane</keyword>
<dbReference type="GO" id="GO:0048039">
    <property type="term" value="F:ubiquinone binding"/>
    <property type="evidence" value="ECO:0007669"/>
    <property type="project" value="TreeGrafter"/>
</dbReference>
<keyword evidence="11" id="KW-0479">Metal-binding</keyword>
<dbReference type="AlphaFoldDB" id="A0A5E8BCN3"/>
<accession>A0A5E8BCN3</accession>
<gene>
    <name evidence="13" type="ORF">SAPINGB_P001787</name>
</gene>
<dbReference type="InterPro" id="IPR007992">
    <property type="entry name" value="CybS"/>
</dbReference>
<dbReference type="GO" id="GO:0046872">
    <property type="term" value="F:metal ion binding"/>
    <property type="evidence" value="ECO:0007669"/>
    <property type="project" value="UniProtKB-KW"/>
</dbReference>
<dbReference type="OrthoDB" id="18577at2759"/>
<evidence type="ECO:0000256" key="3">
    <source>
        <dbReference type="ARBA" id="ARBA00022448"/>
    </source>
</evidence>
<keyword evidence="14" id="KW-1185">Reference proteome</keyword>
<evidence type="ECO:0000256" key="9">
    <source>
        <dbReference type="ARBA" id="ARBA00023136"/>
    </source>
</evidence>
<evidence type="ECO:0000256" key="7">
    <source>
        <dbReference type="ARBA" id="ARBA00022989"/>
    </source>
</evidence>
<evidence type="ECO:0000256" key="12">
    <source>
        <dbReference type="RuleBase" id="RU364031"/>
    </source>
</evidence>
<feature type="binding site" description="axial binding residue" evidence="11">
    <location>
        <position position="108"/>
    </location>
    <ligand>
        <name>heme b</name>
        <dbReference type="ChEBI" id="CHEBI:60344"/>
        <note>ligand shared with SDHC</note>
    </ligand>
    <ligandPart>
        <name>Fe</name>
        <dbReference type="ChEBI" id="CHEBI:18248"/>
    </ligandPart>
</feature>
<dbReference type="PANTHER" id="PTHR13337:SF2">
    <property type="entry name" value="SUCCINATE DEHYDROGENASE [UBIQUINONE] CYTOCHROME B SMALL SUBUNIT, MITOCHONDRIAL"/>
    <property type="match status" value="1"/>
</dbReference>
<dbReference type="EMBL" id="CABVLU010000002">
    <property type="protein sequence ID" value="VVT48454.1"/>
    <property type="molecule type" value="Genomic_DNA"/>
</dbReference>
<evidence type="ECO:0000313" key="13">
    <source>
        <dbReference type="EMBL" id="VVT48454.1"/>
    </source>
</evidence>
<comment type="subcellular location">
    <subcellularLocation>
        <location evidence="1 12">Mitochondrion inner membrane</location>
        <topology evidence="1 12">Multi-pass membrane protein</topology>
    </subcellularLocation>
</comment>
<keyword evidence="7" id="KW-1133">Transmembrane helix</keyword>
<comment type="similarity">
    <text evidence="2 12">Belongs to the CybS family.</text>
</comment>
<organism evidence="13 14">
    <name type="scientific">Magnusiomyces paraingens</name>
    <dbReference type="NCBI Taxonomy" id="2606893"/>
    <lineage>
        <taxon>Eukaryota</taxon>
        <taxon>Fungi</taxon>
        <taxon>Dikarya</taxon>
        <taxon>Ascomycota</taxon>
        <taxon>Saccharomycotina</taxon>
        <taxon>Dipodascomycetes</taxon>
        <taxon>Dipodascales</taxon>
        <taxon>Dipodascaceae</taxon>
        <taxon>Magnusiomyces</taxon>
    </lineage>
</organism>
<dbReference type="GO" id="GO:0005743">
    <property type="term" value="C:mitochondrial inner membrane"/>
    <property type="evidence" value="ECO:0007669"/>
    <property type="project" value="UniProtKB-SubCell"/>
</dbReference>
<keyword evidence="11" id="KW-0408">Iron</keyword>
<dbReference type="Gene3D" id="1.20.1300.10">
    <property type="entry name" value="Fumarate reductase/succinate dehydrogenase, transmembrane subunit"/>
    <property type="match status" value="1"/>
</dbReference>
<evidence type="ECO:0000256" key="1">
    <source>
        <dbReference type="ARBA" id="ARBA00004448"/>
    </source>
</evidence>
<dbReference type="GeneID" id="43580607"/>
<evidence type="ECO:0000313" key="14">
    <source>
        <dbReference type="Proteomes" id="UP000398389"/>
    </source>
</evidence>
<evidence type="ECO:0000256" key="8">
    <source>
        <dbReference type="ARBA" id="ARBA00023128"/>
    </source>
</evidence>
<name>A0A5E8BCN3_9ASCO</name>
<keyword evidence="6 12" id="KW-0809">Transit peptide</keyword>
<evidence type="ECO:0000256" key="6">
    <source>
        <dbReference type="ARBA" id="ARBA00022946"/>
    </source>
</evidence>
<evidence type="ECO:0000256" key="10">
    <source>
        <dbReference type="PIRSR" id="PIRSR607992-1"/>
    </source>
</evidence>
<keyword evidence="4" id="KW-0812">Transmembrane</keyword>
<keyword evidence="3" id="KW-0813">Transport</keyword>
<dbReference type="Pfam" id="PF05328">
    <property type="entry name" value="CybS"/>
    <property type="match status" value="1"/>
</dbReference>
<keyword evidence="8 12" id="KW-0496">Mitochondrion</keyword>
<sequence>MYRSALLNNSRLFAAAAARPALRQPFALAPVMASRRFLGTIPQPPGGIVGTVNDAVPSPPVEKSHGSYHWSFEKVAVLGLAPLVIAPFAGASLSPILDATLGSLIIIHSHLGLESCIVDYIPKRVYGGLHTAAIGALWAGTALAIYGIYEIETNDIGVASSIGKIWNA</sequence>
<dbReference type="GO" id="GO:0020037">
    <property type="term" value="F:heme binding"/>
    <property type="evidence" value="ECO:0007669"/>
    <property type="project" value="TreeGrafter"/>
</dbReference>
<evidence type="ECO:0000256" key="5">
    <source>
        <dbReference type="ARBA" id="ARBA00022792"/>
    </source>
</evidence>
<dbReference type="GO" id="GO:0006099">
    <property type="term" value="P:tricarboxylic acid cycle"/>
    <property type="evidence" value="ECO:0007669"/>
    <property type="project" value="TreeGrafter"/>
</dbReference>
<evidence type="ECO:0000256" key="4">
    <source>
        <dbReference type="ARBA" id="ARBA00022692"/>
    </source>
</evidence>
<evidence type="ECO:0000256" key="2">
    <source>
        <dbReference type="ARBA" id="ARBA00007294"/>
    </source>
</evidence>
<dbReference type="GO" id="GO:0006121">
    <property type="term" value="P:mitochondrial electron transport, succinate to ubiquinone"/>
    <property type="evidence" value="ECO:0007669"/>
    <property type="project" value="TreeGrafter"/>
</dbReference>
<evidence type="ECO:0000256" key="11">
    <source>
        <dbReference type="PIRSR" id="PIRSR607992-2"/>
    </source>
</evidence>
<dbReference type="CDD" id="cd03496">
    <property type="entry name" value="SQR_TypeC_CybS"/>
    <property type="match status" value="1"/>
</dbReference>
<protein>
    <recommendedName>
        <fullName evidence="12">Succinate dehydrogenase [ubiquinone] cytochrome b small subunit</fullName>
    </recommendedName>
</protein>
<keyword evidence="5 12" id="KW-0999">Mitochondrion inner membrane</keyword>
<dbReference type="PANTHER" id="PTHR13337">
    <property type="entry name" value="SUCCINATE DEHYDROGENASE"/>
    <property type="match status" value="1"/>
</dbReference>
<proteinExistence type="inferred from homology"/>
<feature type="binding site" evidence="10">
    <location>
        <position position="120"/>
    </location>
    <ligand>
        <name>a ubiquinone</name>
        <dbReference type="ChEBI" id="CHEBI:16389"/>
        <note>ligand shared with IP/SDHB</note>
    </ligand>
</feature>
<dbReference type="Proteomes" id="UP000398389">
    <property type="component" value="Unassembled WGS sequence"/>
</dbReference>
<dbReference type="InterPro" id="IPR034804">
    <property type="entry name" value="SQR/QFR_C/D"/>
</dbReference>
<dbReference type="RefSeq" id="XP_031852398.1">
    <property type="nucleotide sequence ID" value="XM_031996507.1"/>
</dbReference>